<dbReference type="Gene3D" id="2.60.450.10">
    <property type="entry name" value="Lipopolysaccharide (LPS) transport protein A like domain"/>
    <property type="match status" value="1"/>
</dbReference>
<keyword evidence="9" id="KW-1185">Reference proteome</keyword>
<gene>
    <name evidence="6" type="primary">lptC</name>
    <name evidence="8" type="ORF">GCM10007916_32580</name>
</gene>
<comment type="similarity">
    <text evidence="6 7">Belongs to the LptC family.</text>
</comment>
<evidence type="ECO:0000313" key="8">
    <source>
        <dbReference type="EMBL" id="GLS92188.1"/>
    </source>
</evidence>
<evidence type="ECO:0000256" key="3">
    <source>
        <dbReference type="ARBA" id="ARBA00022692"/>
    </source>
</evidence>
<organism evidence="8 9">
    <name type="scientific">Psychromonas marina</name>
    <dbReference type="NCBI Taxonomy" id="88364"/>
    <lineage>
        <taxon>Bacteria</taxon>
        <taxon>Pseudomonadati</taxon>
        <taxon>Pseudomonadota</taxon>
        <taxon>Gammaproteobacteria</taxon>
        <taxon>Alteromonadales</taxon>
        <taxon>Psychromonadaceae</taxon>
        <taxon>Psychromonas</taxon>
    </lineage>
</organism>
<dbReference type="InterPro" id="IPR052363">
    <property type="entry name" value="LPS_export_LptC"/>
</dbReference>
<dbReference type="Proteomes" id="UP001157353">
    <property type="component" value="Unassembled WGS sequence"/>
</dbReference>
<evidence type="ECO:0000256" key="4">
    <source>
        <dbReference type="ARBA" id="ARBA00022989"/>
    </source>
</evidence>
<dbReference type="PANTHER" id="PTHR37481">
    <property type="entry name" value="LIPOPOLYSACCHARIDE EXPORT SYSTEM PROTEIN LPTC"/>
    <property type="match status" value="1"/>
</dbReference>
<dbReference type="PIRSF" id="PIRSF028513">
    <property type="entry name" value="LptC"/>
    <property type="match status" value="1"/>
</dbReference>
<name>A0ABQ6E4Q4_9GAMM</name>
<keyword evidence="5 6" id="KW-0472">Membrane</keyword>
<keyword evidence="3 6" id="KW-0812">Transmembrane</keyword>
<protein>
    <recommendedName>
        <fullName evidence="6 7">Lipopolysaccharide export system protein LptC</fullName>
    </recommendedName>
</protein>
<dbReference type="Pfam" id="PF06835">
    <property type="entry name" value="LptC"/>
    <property type="match status" value="1"/>
</dbReference>
<dbReference type="HAMAP" id="MF_01915">
    <property type="entry name" value="LPS_assembly_LptC"/>
    <property type="match status" value="1"/>
</dbReference>
<comment type="subunit">
    <text evidence="6">Component of the lipopolysaccharide transport and assembly complex. Interacts with LptA and the LptBFG transporter complex.</text>
</comment>
<comment type="caution">
    <text evidence="8">The sequence shown here is derived from an EMBL/GenBank/DDBJ whole genome shotgun (WGS) entry which is preliminary data.</text>
</comment>
<dbReference type="RefSeq" id="WP_284205281.1">
    <property type="nucleotide sequence ID" value="NZ_BSPQ01000019.1"/>
</dbReference>
<dbReference type="EMBL" id="BSPQ01000019">
    <property type="protein sequence ID" value="GLS92188.1"/>
    <property type="molecule type" value="Genomic_DNA"/>
</dbReference>
<evidence type="ECO:0000313" key="9">
    <source>
        <dbReference type="Proteomes" id="UP001157353"/>
    </source>
</evidence>
<dbReference type="PANTHER" id="PTHR37481:SF1">
    <property type="entry name" value="LIPOPOLYSACCHARIDE EXPORT SYSTEM PROTEIN LPTC"/>
    <property type="match status" value="1"/>
</dbReference>
<evidence type="ECO:0000256" key="5">
    <source>
        <dbReference type="ARBA" id="ARBA00023136"/>
    </source>
</evidence>
<keyword evidence="1 6" id="KW-1003">Cell membrane</keyword>
<comment type="function">
    <text evidence="6">Involved in the assembly of lipopolysaccharide (LPS). Required for the translocation of LPS from the inner membrane to the outer membrane. Facilitates the transfer of LPS from the inner membrane to the periplasmic protein LptA. Could be a docking site for LptA.</text>
</comment>
<evidence type="ECO:0000256" key="2">
    <source>
        <dbReference type="ARBA" id="ARBA00022519"/>
    </source>
</evidence>
<feature type="transmembrane region" description="Helical" evidence="6">
    <location>
        <begin position="6"/>
        <end position="22"/>
    </location>
</feature>
<keyword evidence="4 6" id="KW-1133">Transmembrane helix</keyword>
<accession>A0ABQ6E4Q4</accession>
<evidence type="ECO:0000256" key="7">
    <source>
        <dbReference type="PIRNR" id="PIRNR028513"/>
    </source>
</evidence>
<evidence type="ECO:0000256" key="1">
    <source>
        <dbReference type="ARBA" id="ARBA00022475"/>
    </source>
</evidence>
<keyword evidence="2 6" id="KW-0997">Cell inner membrane</keyword>
<comment type="subcellular location">
    <subcellularLocation>
        <location evidence="6">Cell inner membrane</location>
        <topology evidence="6">Single-pass membrane protein</topology>
    </subcellularLocation>
</comment>
<reference evidence="9" key="1">
    <citation type="journal article" date="2019" name="Int. J. Syst. Evol. Microbiol.">
        <title>The Global Catalogue of Microorganisms (GCM) 10K type strain sequencing project: providing services to taxonomists for standard genome sequencing and annotation.</title>
        <authorList>
            <consortium name="The Broad Institute Genomics Platform"/>
            <consortium name="The Broad Institute Genome Sequencing Center for Infectious Disease"/>
            <person name="Wu L."/>
            <person name="Ma J."/>
        </authorList>
    </citation>
    <scope>NUCLEOTIDE SEQUENCE [LARGE SCALE GENOMIC DNA]</scope>
    <source>
        <strain evidence="9">NBRC 103166</strain>
    </source>
</reference>
<proteinExistence type="inferred from homology"/>
<dbReference type="InterPro" id="IPR026265">
    <property type="entry name" value="LptC"/>
</dbReference>
<dbReference type="NCBIfam" id="TIGR04409">
    <property type="entry name" value="LptC_YrbK"/>
    <property type="match status" value="1"/>
</dbReference>
<evidence type="ECO:0000256" key="6">
    <source>
        <dbReference type="HAMAP-Rule" id="MF_01915"/>
    </source>
</evidence>
<comment type="function">
    <text evidence="7">Required for the translocation of lipopolysaccharide (LPS) from the inner membrane to the outer membrane.</text>
</comment>
<sequence length="187" mass="21467">MSKRQAIPYILLLIVFLIWLYLKPQQELTALSEHHPSYIAYNITNDHFNEMGQISHQVFATKATSYSDKEITVFENPKVLIYIQNEQDNSITTWQVTSENGALSEDNKLVLSDDVWVKNLSLDQLVQTMSTEQLTILLAEKEISSELLVHWQGPQMEQQGIGMWASLVSEELIVKKQIKAVYLNEAQ</sequence>
<dbReference type="InterPro" id="IPR010664">
    <property type="entry name" value="LipoPS_assembly_LptC-rel"/>
</dbReference>